<dbReference type="eggNOG" id="COG0811">
    <property type="taxonomic scope" value="Bacteria"/>
</dbReference>
<evidence type="ECO:0000256" key="8">
    <source>
        <dbReference type="RuleBase" id="RU004057"/>
    </source>
</evidence>
<evidence type="ECO:0000313" key="11">
    <source>
        <dbReference type="EMBL" id="ERN40987.1"/>
    </source>
</evidence>
<evidence type="ECO:0000313" key="12">
    <source>
        <dbReference type="Proteomes" id="UP000016960"/>
    </source>
</evidence>
<protein>
    <submittedName>
        <fullName evidence="11">Biopolymer transport protein</fullName>
    </submittedName>
</protein>
<dbReference type="eggNOG" id="COG0848">
    <property type="taxonomic scope" value="Bacteria"/>
</dbReference>
<gene>
    <name evidence="11" type="ORF">KR51_00024940</name>
</gene>
<evidence type="ECO:0000259" key="10">
    <source>
        <dbReference type="Pfam" id="PF01618"/>
    </source>
</evidence>
<evidence type="ECO:0000256" key="1">
    <source>
        <dbReference type="ARBA" id="ARBA00004162"/>
    </source>
</evidence>
<feature type="domain" description="MotA/TolQ/ExbB proton channel" evidence="10">
    <location>
        <begin position="14"/>
        <end position="46"/>
    </location>
</feature>
<comment type="subcellular location">
    <subcellularLocation>
        <location evidence="2">Cell membrane</location>
        <topology evidence="2">Multi-pass membrane protein</topology>
    </subcellularLocation>
    <subcellularLocation>
        <location evidence="1">Cell membrane</location>
        <topology evidence="1">Single-pass membrane protein</topology>
    </subcellularLocation>
    <subcellularLocation>
        <location evidence="8">Membrane</location>
        <topology evidence="8">Multi-pass membrane protein</topology>
    </subcellularLocation>
</comment>
<keyword evidence="8" id="KW-0813">Transport</keyword>
<comment type="similarity">
    <text evidence="3">Belongs to the ExbD/TolR family.</text>
</comment>
<evidence type="ECO:0000256" key="4">
    <source>
        <dbReference type="ARBA" id="ARBA00022475"/>
    </source>
</evidence>
<reference evidence="11 12" key="1">
    <citation type="submission" date="2013-05" db="EMBL/GenBank/DDBJ databases">
        <title>Draft genome sequence of Rubidibacter lacunae KORDI 51-2.</title>
        <authorList>
            <person name="Choi D.H."/>
            <person name="Noh J.H."/>
            <person name="Kwon K.-K."/>
            <person name="Lee J.-H."/>
            <person name="Ryu J.-Y."/>
        </authorList>
    </citation>
    <scope>NUCLEOTIDE SEQUENCE [LARGE SCALE GENOMIC DNA]</scope>
    <source>
        <strain evidence="11 12">KORDI 51-2</strain>
    </source>
</reference>
<dbReference type="PANTHER" id="PTHR30558:SF3">
    <property type="entry name" value="BIOPOLYMER TRANSPORT PROTEIN EXBD-RELATED"/>
    <property type="match status" value="1"/>
</dbReference>
<dbReference type="InParanoid" id="U5DJ79"/>
<name>U5DJ79_9CHRO</name>
<dbReference type="InterPro" id="IPR003400">
    <property type="entry name" value="ExbD"/>
</dbReference>
<keyword evidence="5 9" id="KW-0812">Transmembrane</keyword>
<accession>U5DJ79</accession>
<sequence length="216" mass="24156">MPDFAQSDFSNGLLISTAAGLVVAIFTMLFANLFRDHFKRQVAMIQEYGGQLEILYLEILYETTKRFCIHRRKPMYLPDEQDESFELNILPIIDVIFAIFTFFVVSTLFLTRSDSLPVNFSKAATVETQQQTRVTVTVNEGNDISLNREAIELNELQAGVRSLMDETQSTIVVINADKAVSHGQVIAVMDWLREVEEAVLGIATQPGSAPDSAQSD</sequence>
<dbReference type="InterPro" id="IPR002898">
    <property type="entry name" value="MotA_ExbB_proton_chnl"/>
</dbReference>
<dbReference type="GO" id="GO:0005886">
    <property type="term" value="C:plasma membrane"/>
    <property type="evidence" value="ECO:0007669"/>
    <property type="project" value="UniProtKB-SubCell"/>
</dbReference>
<comment type="caution">
    <text evidence="11">The sequence shown here is derived from an EMBL/GenBank/DDBJ whole genome shotgun (WGS) entry which is preliminary data.</text>
</comment>
<feature type="transmembrane region" description="Helical" evidence="9">
    <location>
        <begin position="12"/>
        <end position="34"/>
    </location>
</feature>
<dbReference type="STRING" id="582515.KR51_00024940"/>
<dbReference type="GO" id="GO:0022857">
    <property type="term" value="F:transmembrane transporter activity"/>
    <property type="evidence" value="ECO:0007669"/>
    <property type="project" value="InterPro"/>
</dbReference>
<dbReference type="EMBL" id="ASSJ01000060">
    <property type="protein sequence ID" value="ERN40987.1"/>
    <property type="molecule type" value="Genomic_DNA"/>
</dbReference>
<evidence type="ECO:0000256" key="9">
    <source>
        <dbReference type="SAM" id="Phobius"/>
    </source>
</evidence>
<dbReference type="AlphaFoldDB" id="U5DJ79"/>
<keyword evidence="4" id="KW-1003">Cell membrane</keyword>
<dbReference type="Pfam" id="PF02472">
    <property type="entry name" value="ExbD"/>
    <property type="match status" value="1"/>
</dbReference>
<organism evidence="11 12">
    <name type="scientific">Rubidibacter lacunae KORDI 51-2</name>
    <dbReference type="NCBI Taxonomy" id="582515"/>
    <lineage>
        <taxon>Bacteria</taxon>
        <taxon>Bacillati</taxon>
        <taxon>Cyanobacteriota</taxon>
        <taxon>Cyanophyceae</taxon>
        <taxon>Oscillatoriophycideae</taxon>
        <taxon>Chroococcales</taxon>
        <taxon>Aphanothecaceae</taxon>
        <taxon>Rubidibacter</taxon>
    </lineage>
</organism>
<dbReference type="OrthoDB" id="9793581at2"/>
<evidence type="ECO:0000256" key="3">
    <source>
        <dbReference type="ARBA" id="ARBA00005811"/>
    </source>
</evidence>
<proteinExistence type="inferred from homology"/>
<keyword evidence="6 9" id="KW-1133">Transmembrane helix</keyword>
<dbReference type="Proteomes" id="UP000016960">
    <property type="component" value="Unassembled WGS sequence"/>
</dbReference>
<keyword evidence="7 9" id="KW-0472">Membrane</keyword>
<dbReference type="GO" id="GO:0015031">
    <property type="term" value="P:protein transport"/>
    <property type="evidence" value="ECO:0007669"/>
    <property type="project" value="UniProtKB-KW"/>
</dbReference>
<feature type="transmembrane region" description="Helical" evidence="9">
    <location>
        <begin position="89"/>
        <end position="110"/>
    </location>
</feature>
<keyword evidence="12" id="KW-1185">Reference proteome</keyword>
<evidence type="ECO:0000256" key="7">
    <source>
        <dbReference type="ARBA" id="ARBA00023136"/>
    </source>
</evidence>
<evidence type="ECO:0000256" key="6">
    <source>
        <dbReference type="ARBA" id="ARBA00022989"/>
    </source>
</evidence>
<evidence type="ECO:0000256" key="5">
    <source>
        <dbReference type="ARBA" id="ARBA00022692"/>
    </source>
</evidence>
<dbReference type="RefSeq" id="WP_022607776.1">
    <property type="nucleotide sequence ID" value="NZ_ASSJ01000060.1"/>
</dbReference>
<dbReference type="Gene3D" id="3.30.420.270">
    <property type="match status" value="1"/>
</dbReference>
<dbReference type="Pfam" id="PF01618">
    <property type="entry name" value="MotA_ExbB"/>
    <property type="match status" value="1"/>
</dbReference>
<dbReference type="PANTHER" id="PTHR30558">
    <property type="entry name" value="EXBD MEMBRANE COMPONENT OF PMF-DRIVEN MACROMOLECULE IMPORT SYSTEM"/>
    <property type="match status" value="1"/>
</dbReference>
<keyword evidence="8" id="KW-0653">Protein transport</keyword>
<evidence type="ECO:0000256" key="2">
    <source>
        <dbReference type="ARBA" id="ARBA00004651"/>
    </source>
</evidence>
<comment type="similarity">
    <text evidence="8">Belongs to the exbB/tolQ family.</text>
</comment>